<feature type="region of interest" description="Disordered" evidence="3">
    <location>
        <begin position="314"/>
        <end position="335"/>
    </location>
</feature>
<feature type="binding site" evidence="2">
    <location>
        <position position="54"/>
    </location>
    <ligand>
        <name>substrate</name>
    </ligand>
</feature>
<reference evidence="6 7" key="1">
    <citation type="submission" date="2020-08" db="EMBL/GenBank/DDBJ databases">
        <title>Acidobacteriota in marine sediments use diverse sulfur dissimilation pathways.</title>
        <authorList>
            <person name="Wasmund K."/>
        </authorList>
    </citation>
    <scope>NUCLEOTIDE SEQUENCE [LARGE SCALE GENOMIC DNA]</scope>
    <source>
        <strain evidence="6">MAG AM4</strain>
    </source>
</reference>
<feature type="binding site" evidence="2">
    <location>
        <position position="217"/>
    </location>
    <ligand>
        <name>Mg(2+)</name>
        <dbReference type="ChEBI" id="CHEBI:18420"/>
        <label>5</label>
    </ligand>
</feature>
<feature type="domain" description="PurM-like C-terminal" evidence="5">
    <location>
        <begin position="153"/>
        <end position="306"/>
    </location>
</feature>
<feature type="binding site" evidence="2">
    <location>
        <position position="76"/>
    </location>
    <ligand>
        <name>Mg(2+)</name>
        <dbReference type="ChEBI" id="CHEBI:18420"/>
        <label>4</label>
    </ligand>
</feature>
<dbReference type="AlphaFoldDB" id="A0A8J6XR28"/>
<evidence type="ECO:0000256" key="1">
    <source>
        <dbReference type="ARBA" id="ARBA00022977"/>
    </source>
</evidence>
<dbReference type="InterPro" id="IPR036921">
    <property type="entry name" value="PurM-like_N_sf"/>
</dbReference>
<feature type="binding site" evidence="2">
    <location>
        <position position="30"/>
    </location>
    <ligand>
        <name>Mg(2+)</name>
        <dbReference type="ChEBI" id="CHEBI:18420"/>
        <label>4</label>
    </ligand>
</feature>
<dbReference type="EMBL" id="JACXWD010000004">
    <property type="protein sequence ID" value="MBD3866937.1"/>
    <property type="molecule type" value="Genomic_DNA"/>
</dbReference>
<dbReference type="PANTHER" id="PTHR30270:SF0">
    <property type="entry name" value="THIAMINE-MONOPHOSPHATE KINASE"/>
    <property type="match status" value="1"/>
</dbReference>
<comment type="caution">
    <text evidence="2">Lacks conserved residue(s) required for the propagation of feature annotation.</text>
</comment>
<dbReference type="SUPFAM" id="SSF56042">
    <property type="entry name" value="PurM C-terminal domain-like"/>
    <property type="match status" value="1"/>
</dbReference>
<feature type="binding site" evidence="2">
    <location>
        <position position="267"/>
    </location>
    <ligand>
        <name>substrate</name>
    </ligand>
</feature>
<dbReference type="GO" id="GO:0009228">
    <property type="term" value="P:thiamine biosynthetic process"/>
    <property type="evidence" value="ECO:0007669"/>
    <property type="project" value="UniProtKB-KW"/>
</dbReference>
<feature type="binding site" evidence="2">
    <location>
        <position position="47"/>
    </location>
    <ligand>
        <name>Mg(2+)</name>
        <dbReference type="ChEBI" id="CHEBI:18420"/>
        <label>1</label>
    </ligand>
</feature>
<evidence type="ECO:0000313" key="7">
    <source>
        <dbReference type="Proteomes" id="UP000648239"/>
    </source>
</evidence>
<feature type="binding site" evidence="2">
    <location>
        <position position="76"/>
    </location>
    <ligand>
        <name>Mg(2+)</name>
        <dbReference type="ChEBI" id="CHEBI:18420"/>
        <label>3</label>
    </ligand>
</feature>
<comment type="similarity">
    <text evidence="2">Belongs to the thiamine-monophosphate kinase family.</text>
</comment>
<organism evidence="6 7">
    <name type="scientific">Candidatus Polarisedimenticola svalbardensis</name>
    <dbReference type="NCBI Taxonomy" id="2886004"/>
    <lineage>
        <taxon>Bacteria</taxon>
        <taxon>Pseudomonadati</taxon>
        <taxon>Acidobacteriota</taxon>
        <taxon>Candidatus Polarisedimenticolia</taxon>
        <taxon>Candidatus Polarisedimenticolales</taxon>
        <taxon>Candidatus Polarisedimenticolaceae</taxon>
        <taxon>Candidatus Polarisedimenticola</taxon>
    </lineage>
</organism>
<keyword evidence="2" id="KW-0067">ATP-binding</keyword>
<keyword evidence="1 2" id="KW-0784">Thiamine biosynthesis</keyword>
<keyword evidence="2" id="KW-0547">Nucleotide-binding</keyword>
<keyword evidence="2 6" id="KW-0808">Transferase</keyword>
<accession>A0A8J6XR28</accession>
<feature type="binding site" evidence="2">
    <location>
        <position position="216"/>
    </location>
    <ligand>
        <name>ATP</name>
        <dbReference type="ChEBI" id="CHEBI:30616"/>
    </ligand>
</feature>
<evidence type="ECO:0000256" key="2">
    <source>
        <dbReference type="HAMAP-Rule" id="MF_02128"/>
    </source>
</evidence>
<dbReference type="Proteomes" id="UP000648239">
    <property type="component" value="Unassembled WGS sequence"/>
</dbReference>
<name>A0A8J6XR28_9BACT</name>
<evidence type="ECO:0000256" key="3">
    <source>
        <dbReference type="SAM" id="MobiDB-lite"/>
    </source>
</evidence>
<dbReference type="InterPro" id="IPR010918">
    <property type="entry name" value="PurM-like_C_dom"/>
</dbReference>
<evidence type="ECO:0000259" key="4">
    <source>
        <dbReference type="Pfam" id="PF00586"/>
    </source>
</evidence>
<dbReference type="Pfam" id="PF02769">
    <property type="entry name" value="AIRS_C"/>
    <property type="match status" value="1"/>
</dbReference>
<dbReference type="SUPFAM" id="SSF55326">
    <property type="entry name" value="PurM N-terminal domain-like"/>
    <property type="match status" value="1"/>
</dbReference>
<dbReference type="GO" id="GO:0005524">
    <property type="term" value="F:ATP binding"/>
    <property type="evidence" value="ECO:0007669"/>
    <property type="project" value="UniProtKB-UniRule"/>
</dbReference>
<dbReference type="GO" id="GO:0000287">
    <property type="term" value="F:magnesium ion binding"/>
    <property type="evidence" value="ECO:0007669"/>
    <property type="project" value="UniProtKB-UniRule"/>
</dbReference>
<evidence type="ECO:0000313" key="6">
    <source>
        <dbReference type="EMBL" id="MBD3866937.1"/>
    </source>
</evidence>
<dbReference type="HAMAP" id="MF_02128">
    <property type="entry name" value="TMP_kinase"/>
    <property type="match status" value="1"/>
</dbReference>
<feature type="binding site" evidence="2">
    <location>
        <position position="47"/>
    </location>
    <ligand>
        <name>Mg(2+)</name>
        <dbReference type="ChEBI" id="CHEBI:18420"/>
        <label>2</label>
    </ligand>
</feature>
<dbReference type="InterPro" id="IPR036676">
    <property type="entry name" value="PurM-like_C_sf"/>
</dbReference>
<dbReference type="InterPro" id="IPR016188">
    <property type="entry name" value="PurM-like_N"/>
</dbReference>
<comment type="catalytic activity">
    <reaction evidence="2">
        <text>thiamine phosphate + ATP = thiamine diphosphate + ADP</text>
        <dbReference type="Rhea" id="RHEA:15913"/>
        <dbReference type="ChEBI" id="CHEBI:30616"/>
        <dbReference type="ChEBI" id="CHEBI:37575"/>
        <dbReference type="ChEBI" id="CHEBI:58937"/>
        <dbReference type="ChEBI" id="CHEBI:456216"/>
        <dbReference type="EC" id="2.7.4.16"/>
    </reaction>
</comment>
<feature type="binding site" evidence="2">
    <location>
        <begin position="123"/>
        <end position="124"/>
    </location>
    <ligand>
        <name>ATP</name>
        <dbReference type="ChEBI" id="CHEBI:30616"/>
    </ligand>
</feature>
<feature type="binding site" evidence="2">
    <location>
        <position position="149"/>
    </location>
    <ligand>
        <name>ATP</name>
        <dbReference type="ChEBI" id="CHEBI:30616"/>
    </ligand>
</feature>
<dbReference type="EC" id="2.7.4.16" evidence="2"/>
<gene>
    <name evidence="2 6" type="primary">thiL</name>
    <name evidence="6" type="ORF">IFK94_02340</name>
</gene>
<dbReference type="Gene3D" id="3.30.1330.10">
    <property type="entry name" value="PurM-like, N-terminal domain"/>
    <property type="match status" value="1"/>
</dbReference>
<dbReference type="InterPro" id="IPR006283">
    <property type="entry name" value="ThiL-like"/>
</dbReference>
<protein>
    <recommendedName>
        <fullName evidence="2">Thiamine-monophosphate kinase</fullName>
        <shortName evidence="2">TMP kinase</shortName>
        <shortName evidence="2">Thiamine-phosphate kinase</shortName>
        <ecNumber evidence="2">2.7.4.16</ecNumber>
    </recommendedName>
</protein>
<dbReference type="GO" id="GO:0009030">
    <property type="term" value="F:thiamine-phosphate kinase activity"/>
    <property type="evidence" value="ECO:0007669"/>
    <property type="project" value="UniProtKB-UniRule"/>
</dbReference>
<dbReference type="Pfam" id="PF00586">
    <property type="entry name" value="AIRS"/>
    <property type="match status" value="1"/>
</dbReference>
<feature type="domain" description="PurM-like N-terminal" evidence="4">
    <location>
        <begin position="28"/>
        <end position="141"/>
    </location>
</feature>
<feature type="binding site" evidence="2">
    <location>
        <position position="124"/>
    </location>
    <ligand>
        <name>Mg(2+)</name>
        <dbReference type="ChEBI" id="CHEBI:18420"/>
        <label>1</label>
    </ligand>
</feature>
<comment type="pathway">
    <text evidence="2">Cofactor biosynthesis; thiamine diphosphate biosynthesis; thiamine diphosphate from thiamine phosphate: step 1/1.</text>
</comment>
<dbReference type="NCBIfam" id="TIGR01379">
    <property type="entry name" value="thiL"/>
    <property type="match status" value="1"/>
</dbReference>
<feature type="binding site" evidence="2">
    <location>
        <position position="214"/>
    </location>
    <ligand>
        <name>Mg(2+)</name>
        <dbReference type="ChEBI" id="CHEBI:18420"/>
        <label>3</label>
    </ligand>
</feature>
<dbReference type="PIRSF" id="PIRSF005303">
    <property type="entry name" value="Thiam_monoph_kin"/>
    <property type="match status" value="1"/>
</dbReference>
<dbReference type="PANTHER" id="PTHR30270">
    <property type="entry name" value="THIAMINE-MONOPHOSPHATE KINASE"/>
    <property type="match status" value="1"/>
</dbReference>
<evidence type="ECO:0000259" key="5">
    <source>
        <dbReference type="Pfam" id="PF02769"/>
    </source>
</evidence>
<sequence>MATGEFDLIRRFRDLLPGPPGDLVIGPGDDCAAFDGGDGRLWLMTCDALVDGRHFRLDRIDPEALGRRLAAVNLSDIAAMGGTPRFALVSLVLPAGFDEEASEALVRGVSSELGRYGACIAGGNLSGGDELVADMTLVGEVPSEQVIRRTGAQPGDSILVTGRPGSSAAGLAVMAYDGDTTRFADLVQAHSEPQARVEAGRAIAVSGLATAMIDLSDGLMADLGHLCTASGVGAEIRTNAMDLGESLQEAGSFTGIDPLRWVLSGGEDYELLFTAPPEAVEELAAIAAKAEECPVTVIGTIAEGAGEVRCFNEGGADVTPDDGGWDHFGSDNQET</sequence>
<dbReference type="UniPathway" id="UPA00060">
    <property type="reaction ID" value="UER00142"/>
</dbReference>
<comment type="miscellaneous">
    <text evidence="2">Reaction mechanism of ThiL seems to utilize a direct, inline transfer of the gamma-phosphate of ATP to TMP rather than a phosphorylated enzyme intermediate.</text>
</comment>
<comment type="caution">
    <text evidence="6">The sequence shown here is derived from an EMBL/GenBank/DDBJ whole genome shotgun (WGS) entry which is preliminary data.</text>
</comment>
<feature type="binding site" evidence="2">
    <location>
        <position position="30"/>
    </location>
    <ligand>
        <name>Mg(2+)</name>
        <dbReference type="ChEBI" id="CHEBI:18420"/>
        <label>3</label>
    </ligand>
</feature>
<feature type="binding site" evidence="2">
    <location>
        <position position="76"/>
    </location>
    <ligand>
        <name>Mg(2+)</name>
        <dbReference type="ChEBI" id="CHEBI:18420"/>
        <label>2</label>
    </ligand>
</feature>
<proteinExistence type="inferred from homology"/>
<dbReference type="CDD" id="cd02194">
    <property type="entry name" value="ThiL"/>
    <property type="match status" value="1"/>
</dbReference>
<feature type="binding site" evidence="2">
    <location>
        <position position="45"/>
    </location>
    <ligand>
        <name>Mg(2+)</name>
        <dbReference type="ChEBI" id="CHEBI:18420"/>
        <label>4</label>
    </ligand>
</feature>
<keyword evidence="2" id="KW-0460">Magnesium</keyword>
<keyword evidence="2" id="KW-0479">Metal-binding</keyword>
<dbReference type="Gene3D" id="3.90.650.10">
    <property type="entry name" value="PurM-like C-terminal domain"/>
    <property type="match status" value="1"/>
</dbReference>
<dbReference type="GO" id="GO:0009229">
    <property type="term" value="P:thiamine diphosphate biosynthetic process"/>
    <property type="evidence" value="ECO:0007669"/>
    <property type="project" value="UniProtKB-UniRule"/>
</dbReference>
<comment type="function">
    <text evidence="2">Catalyzes the ATP-dependent phosphorylation of thiamine-monophosphate (TMP) to form thiamine-pyrophosphate (TPP), the active form of vitamin B1.</text>
</comment>
<keyword evidence="2 6" id="KW-0418">Kinase</keyword>
<feature type="binding site" evidence="2">
    <location>
        <position position="325"/>
    </location>
    <ligand>
        <name>substrate</name>
    </ligand>
</feature>